<organism evidence="3 4">
    <name type="scientific">Bacillus wiedmannii</name>
    <dbReference type="NCBI Taxonomy" id="1890302"/>
    <lineage>
        <taxon>Bacteria</taxon>
        <taxon>Bacillati</taxon>
        <taxon>Bacillota</taxon>
        <taxon>Bacilli</taxon>
        <taxon>Bacillales</taxon>
        <taxon>Bacillaceae</taxon>
        <taxon>Bacillus</taxon>
        <taxon>Bacillus cereus group</taxon>
    </lineage>
</organism>
<protein>
    <submittedName>
        <fullName evidence="3">TetR family transcriptional regulator</fullName>
    </submittedName>
</protein>
<accession>A0A1C4DBX6</accession>
<dbReference type="GO" id="GO:0003677">
    <property type="term" value="F:DNA binding"/>
    <property type="evidence" value="ECO:0007669"/>
    <property type="project" value="UniProtKB-KW"/>
</dbReference>
<dbReference type="Pfam" id="PF00440">
    <property type="entry name" value="TetR_N"/>
    <property type="match status" value="1"/>
</dbReference>
<proteinExistence type="predicted"/>
<dbReference type="Gene3D" id="1.10.357.10">
    <property type="entry name" value="Tetracycline Repressor, domain 2"/>
    <property type="match status" value="1"/>
</dbReference>
<evidence type="ECO:0000313" key="4">
    <source>
        <dbReference type="Proteomes" id="UP000196052"/>
    </source>
</evidence>
<dbReference type="Proteomes" id="UP000196052">
    <property type="component" value="Unassembled WGS sequence"/>
</dbReference>
<reference evidence="4" key="1">
    <citation type="submission" date="2016-08" db="EMBL/GenBank/DDBJ databases">
        <authorList>
            <person name="Loux V."/>
            <person name="Rue O."/>
        </authorList>
    </citation>
    <scope>NUCLEOTIDE SEQUENCE [LARGE SCALE GENOMIC DNA]</scope>
    <source>
        <strain evidence="4">INRA Bc05-F1</strain>
    </source>
</reference>
<keyword evidence="1" id="KW-0238">DNA-binding</keyword>
<gene>
    <name evidence="3" type="ORF">BC05F1_02550</name>
</gene>
<dbReference type="AlphaFoldDB" id="A0A1C4DBX6"/>
<name>A0A1C4DBX6_9BACI</name>
<evidence type="ECO:0000313" key="3">
    <source>
        <dbReference type="EMBL" id="SCC28874.1"/>
    </source>
</evidence>
<evidence type="ECO:0000259" key="2">
    <source>
        <dbReference type="Pfam" id="PF00440"/>
    </source>
</evidence>
<sequence length="201" mass="23255">MKKIIIFGISKKIDKVKNSVNTTLEFIKDEGFESVTIRKIAALSDTNIALVNYHFGSKEKLISETIKILLISFQDTFSILDDIKVPAKERLKIFLLDYVLVIRQYPELVRKILAMGTTVFTSQYEYGDFLKRLGFSKVKNILSEITNETDQEILMMMTVQIFGSIFLPALMMPILESGADIRIQPVEKQIDFLFERYFYKN</sequence>
<dbReference type="SUPFAM" id="SSF46689">
    <property type="entry name" value="Homeodomain-like"/>
    <property type="match status" value="1"/>
</dbReference>
<dbReference type="InterPro" id="IPR001647">
    <property type="entry name" value="HTH_TetR"/>
</dbReference>
<feature type="domain" description="HTH tetR-type" evidence="2">
    <location>
        <begin position="22"/>
        <end position="64"/>
    </location>
</feature>
<evidence type="ECO:0000256" key="1">
    <source>
        <dbReference type="ARBA" id="ARBA00023125"/>
    </source>
</evidence>
<dbReference type="EMBL" id="FMBE01000013">
    <property type="protein sequence ID" value="SCC28874.1"/>
    <property type="molecule type" value="Genomic_DNA"/>
</dbReference>
<dbReference type="InterPro" id="IPR009057">
    <property type="entry name" value="Homeodomain-like_sf"/>
</dbReference>